<protein>
    <submittedName>
        <fullName evidence="5">Ankyrin repeats (3 copies)</fullName>
    </submittedName>
</protein>
<sequence>MTELLKLLGQYRKIGSPEIARKLSLRRNKLNYKEVIDLLRHIRFNQENESKILIDLIINNYIDKYINNGDDEELKKLYGIIANLAINQNDLYVEQFFVNFSLVLPAKLREDYQSQFFQYSFGKKEPSYLERYMSLTDRVDALEKQDVNSYIEENLLAKAIMDRDYAAFDDLVQGETRLDLPFANNAAVDLRAKTPLQVAIQLDEDDMTMLLLNCGKDLNVNYVDPKSTEASESALSLAILKGKDSITQKLLSTEGIDISQPDHKPLIYALTSNRFDIATQLIERGEKLTSTMMRTLLQKSIVQRKHILASFLLKGDVVPDALLMKQALDMAINTHDSSILTLLYQHGGHLDSIQYENLLKHRLSKKDISGVILLLSMMPNESALLEKVLDILKGYSSDSSSLIIGMFEKLNDPNPAILRLITALASNMNNDKRTSLLLDLINKNNMNGVKILLEQADIQISENNSYRFISLALSKNFEIASLLHQHGIRLSNDETWEIFKEAIGASRVRSFKEQSYNNNILRYIITYMHDYGISEDSIIRNVLIQGQKNNQTSQMIKNLLNAGVSPQKIFEHAVNLKKMNAIETLISEGVHFELSRGVGYAALLFAVDEGQRDLVEWLLTNGVDPKQNQSEIFMKAATAKVPDPAIVDALLDMAEADLKPQILAPFSALDMYTTTGITEYAEISFKLVTKILDNDVEELERFTSENEDADVDELKLKMYQELMRTLRPEHQAAFDILLHHSLSRRKEAESSMEDSLTRQANRHFEHKVEPSFKDAFLKYPGHNDMQRVEAIEREIKAYILDAICESCNADKNEDNQKLFEFINKNRSQLLNGDEAISTKMRKLVVSNENSAQIAWRGYDQDAPHDLRFPNLLTPNTNTQQIFTTQSASPDALSIANASDIVRKRVAYYFIAEPDKNIFLSQLADMRRAHEDFPIDSPTCFPGAIGRIARMGDGHPILQLPPTRRDVILKHVNAFIIRGYTHFLETIPPNNYEKSFYALAMLTEANAKDVLADKNEFDQSLLDIRNQFNTYLKSLLLENSQMLKSIDEELAAIDEKEISDEEIKLEIEYAFTDLSGQGRSKEFYDRLQSKRKENEVPEEVSDSKPVKEREKGKEKEKVREIENPYEIQIKSLLGSALPPPMLQQQLGSKLKKYIEFEIINQIFSQEAKVNNSERVALMALTLVDEIVSSSALSVSDIVQESFEKMRLQNFDEFSALKITEEEEEFIKKQLCAKSSMNGLNKKQADILQEKIAGVFENSEKLSVSIDKVFNELRGLRRTAKRQKPLQLSRVLEQPIKTQQKEEGTLFFEPVAPSTRREHK</sequence>
<dbReference type="SUPFAM" id="SSF48403">
    <property type="entry name" value="Ankyrin repeat"/>
    <property type="match status" value="1"/>
</dbReference>
<accession>A0A0Q9YPD5</accession>
<dbReference type="InterPro" id="IPR036770">
    <property type="entry name" value="Ankyrin_rpt-contain_sf"/>
</dbReference>
<dbReference type="InterPro" id="IPR002110">
    <property type="entry name" value="Ankyrin_rpt"/>
</dbReference>
<dbReference type="PANTHER" id="PTHR24198:SF191">
    <property type="entry name" value="RABANKYRIN-5-LIKE"/>
    <property type="match status" value="1"/>
</dbReference>
<dbReference type="STRING" id="295108.HT99x_00977"/>
<dbReference type="PANTHER" id="PTHR24198">
    <property type="entry name" value="ANKYRIN REPEAT AND PROTEIN KINASE DOMAIN-CONTAINING PROTEIN"/>
    <property type="match status" value="1"/>
</dbReference>
<organism evidence="5">
    <name type="scientific">Candidatus Berkiella aquae</name>
    <dbReference type="NCBI Taxonomy" id="295108"/>
    <lineage>
        <taxon>Bacteria</taxon>
        <taxon>Pseudomonadati</taxon>
        <taxon>Pseudomonadota</taxon>
        <taxon>Gammaproteobacteria</taxon>
        <taxon>Candidatus Berkiellales</taxon>
        <taxon>Candidatus Berkiellaceae</taxon>
        <taxon>Candidatus Berkiella</taxon>
    </lineage>
</organism>
<keyword evidence="2 3" id="KW-0040">ANK repeat</keyword>
<feature type="repeat" description="ANK" evidence="3">
    <location>
        <begin position="598"/>
        <end position="630"/>
    </location>
</feature>
<name>A0A0Q9YPD5_9GAMM</name>
<evidence type="ECO:0000256" key="2">
    <source>
        <dbReference type="ARBA" id="ARBA00023043"/>
    </source>
</evidence>
<dbReference type="Gene3D" id="1.25.40.20">
    <property type="entry name" value="Ankyrin repeat-containing domain"/>
    <property type="match status" value="2"/>
</dbReference>
<dbReference type="EMBL" id="LKAJ01000003">
    <property type="protein sequence ID" value="KRG21785.1"/>
    <property type="molecule type" value="Genomic_DNA"/>
</dbReference>
<evidence type="ECO:0000256" key="4">
    <source>
        <dbReference type="SAM" id="MobiDB-lite"/>
    </source>
</evidence>
<evidence type="ECO:0000256" key="1">
    <source>
        <dbReference type="ARBA" id="ARBA00022737"/>
    </source>
</evidence>
<comment type="caution">
    <text evidence="5">The sequence shown here is derived from an EMBL/GenBank/DDBJ whole genome shotgun (WGS) entry which is preliminary data.</text>
</comment>
<evidence type="ECO:0000256" key="3">
    <source>
        <dbReference type="PROSITE-ProRule" id="PRU00023"/>
    </source>
</evidence>
<gene>
    <name evidence="5" type="ORF">HT99x_00977</name>
</gene>
<proteinExistence type="predicted"/>
<feature type="region of interest" description="Disordered" evidence="4">
    <location>
        <begin position="1084"/>
        <end position="1116"/>
    </location>
</feature>
<keyword evidence="1" id="KW-0677">Repeat</keyword>
<dbReference type="PROSITE" id="PS50088">
    <property type="entry name" value="ANK_REPEAT"/>
    <property type="match status" value="1"/>
</dbReference>
<reference evidence="5" key="1">
    <citation type="submission" date="2015-09" db="EMBL/GenBank/DDBJ databases">
        <title>Draft Genome Sequences of Two Novel Amoeba-resistant Intranuclear Bacteria, Candidatus Berkiella cookevillensis and Candidatus Berkiella aquae.</title>
        <authorList>
            <person name="Mehari Y.T."/>
            <person name="Arivett B.A."/>
            <person name="Farone A.L."/>
            <person name="Gunderson J.H."/>
            <person name="Farone M.B."/>
        </authorList>
    </citation>
    <scope>NUCLEOTIDE SEQUENCE [LARGE SCALE GENOMIC DNA]</scope>
    <source>
        <strain evidence="5">HT99</strain>
    </source>
</reference>
<evidence type="ECO:0000313" key="5">
    <source>
        <dbReference type="EMBL" id="KRG21785.1"/>
    </source>
</evidence>
<dbReference type="SMART" id="SM00248">
    <property type="entry name" value="ANK"/>
    <property type="match status" value="5"/>
</dbReference>